<sequence length="566" mass="64311">MVELGFGKTSKEEHKAKRSSWRRFCEETNSLEATSKLKRILVKERSQKLGYLGLQNGKYTESDEETANHLLEVYFPGSILNLISGPTGAYSPQPRDWNLACKVVSLERVKWAFNSFHRYKSASPDGIIPALVIEGMDALGLHIRNIYRACLTHAYIPIKWRDVQVLFIPKPGKPTYTDAKSFRPISLTSFMLKGLERLVDWFIRDTHIPKWPLHHRQHAYQKGKSTETALHELTAKIEKAMSEKKYALGAFMDIEGAFNYASFAAICDAARRHGIEPLLIGWILHMLEWRKIHISVGQKSIEPGCLRGCPQGGILSPLLWLLVMDTLLWLLKDKNVFAQAFADDLAVIITGKFADTVCDRLNATLHVIHSWCLRNGLTVNARKTGLVMFTRNVRWGSYTLPTLAGAEIQLAQTIKYLGVHFDSKLTWKHHIQEQYQKSCRLLWCCRNAIGKTWGLSPKRIFRMYTSIIKPIVMYACIVWWPRLNFANSRRLLTQILRLGCLSITGAMSTSPTAALEAILNLPPIHLEVIRKAANDAYRLDTIGAWKGGQSNRHASIWKFLAKHPVA</sequence>
<dbReference type="CDD" id="cd01650">
    <property type="entry name" value="RT_nLTR_like"/>
    <property type="match status" value="1"/>
</dbReference>
<dbReference type="InterPro" id="IPR043502">
    <property type="entry name" value="DNA/RNA_pol_sf"/>
</dbReference>
<dbReference type="Pfam" id="PF00078">
    <property type="entry name" value="RVT_1"/>
    <property type="match status" value="1"/>
</dbReference>
<dbReference type="PROSITE" id="PS50878">
    <property type="entry name" value="RT_POL"/>
    <property type="match status" value="1"/>
</dbReference>
<feature type="domain" description="Reverse transcriptase" evidence="1">
    <location>
        <begin position="149"/>
        <end position="400"/>
    </location>
</feature>
<reference evidence="2 3" key="1">
    <citation type="submission" date="2020-11" db="EMBL/GenBank/DDBJ databases">
        <authorList>
            <person name="Wallbank WR R."/>
            <person name="Pardo Diaz C."/>
            <person name="Kozak K."/>
            <person name="Martin S."/>
            <person name="Jiggins C."/>
            <person name="Moest M."/>
            <person name="Warren A I."/>
            <person name="Generalovic N T."/>
            <person name="Byers J.R.P. K."/>
            <person name="Montejo-Kovacevich G."/>
            <person name="Yen C E."/>
        </authorList>
    </citation>
    <scope>NUCLEOTIDE SEQUENCE [LARGE SCALE GENOMIC DNA]</scope>
</reference>
<dbReference type="InterPro" id="IPR000477">
    <property type="entry name" value="RT_dom"/>
</dbReference>
<evidence type="ECO:0000313" key="3">
    <source>
        <dbReference type="Proteomes" id="UP000594454"/>
    </source>
</evidence>
<evidence type="ECO:0000313" key="2">
    <source>
        <dbReference type="EMBL" id="CAD7089067.1"/>
    </source>
</evidence>
<dbReference type="Proteomes" id="UP000594454">
    <property type="component" value="Chromosome 4"/>
</dbReference>
<dbReference type="PANTHER" id="PTHR33481">
    <property type="entry name" value="REVERSE TRANSCRIPTASE"/>
    <property type="match status" value="1"/>
</dbReference>
<name>A0A7R8UY07_HERIL</name>
<accession>A0A7R8UY07</accession>
<dbReference type="PANTHER" id="PTHR33481:SF1">
    <property type="entry name" value="ENDONUCLEASE_EXONUCLEASE_PHOSPHATASE DOMAIN-CONTAINING PROTEIN-RELATED"/>
    <property type="match status" value="1"/>
</dbReference>
<gene>
    <name evidence="2" type="ORF">HERILL_LOCUS11647</name>
</gene>
<dbReference type="EMBL" id="LR899012">
    <property type="protein sequence ID" value="CAD7089067.1"/>
    <property type="molecule type" value="Genomic_DNA"/>
</dbReference>
<evidence type="ECO:0000259" key="1">
    <source>
        <dbReference type="PROSITE" id="PS50878"/>
    </source>
</evidence>
<organism evidence="2 3">
    <name type="scientific">Hermetia illucens</name>
    <name type="common">Black soldier fly</name>
    <dbReference type="NCBI Taxonomy" id="343691"/>
    <lineage>
        <taxon>Eukaryota</taxon>
        <taxon>Metazoa</taxon>
        <taxon>Ecdysozoa</taxon>
        <taxon>Arthropoda</taxon>
        <taxon>Hexapoda</taxon>
        <taxon>Insecta</taxon>
        <taxon>Pterygota</taxon>
        <taxon>Neoptera</taxon>
        <taxon>Endopterygota</taxon>
        <taxon>Diptera</taxon>
        <taxon>Brachycera</taxon>
        <taxon>Stratiomyomorpha</taxon>
        <taxon>Stratiomyidae</taxon>
        <taxon>Hermetiinae</taxon>
        <taxon>Hermetia</taxon>
    </lineage>
</organism>
<protein>
    <recommendedName>
        <fullName evidence="1">Reverse transcriptase domain-containing protein</fullName>
    </recommendedName>
</protein>
<dbReference type="GO" id="GO:0071897">
    <property type="term" value="P:DNA biosynthetic process"/>
    <property type="evidence" value="ECO:0007669"/>
    <property type="project" value="UniProtKB-ARBA"/>
</dbReference>
<dbReference type="SUPFAM" id="SSF56672">
    <property type="entry name" value="DNA/RNA polymerases"/>
    <property type="match status" value="1"/>
</dbReference>
<keyword evidence="3" id="KW-1185">Reference proteome</keyword>
<proteinExistence type="predicted"/>
<dbReference type="AlphaFoldDB" id="A0A7R8UY07"/>
<dbReference type="InParanoid" id="A0A7R8UY07"/>